<dbReference type="EMBL" id="CP003422">
    <property type="protein sequence ID" value="AGN70832.1"/>
    <property type="molecule type" value="Genomic_DNA"/>
</dbReference>
<dbReference type="AlphaFoldDB" id="R9UPS4"/>
<proteinExistence type="predicted"/>
<reference evidence="1 2" key="1">
    <citation type="submission" date="2013-06" db="EMBL/GenBank/DDBJ databases">
        <title>Complete genome sequence of Paenibacillus mucilaginosus K02.</title>
        <authorList>
            <person name="Xiao B."/>
            <person name="Sun L."/>
            <person name="Xiao L."/>
            <person name="Lian B."/>
        </authorList>
    </citation>
    <scope>NUCLEOTIDE SEQUENCE [LARGE SCALE GENOMIC DNA]</scope>
    <source>
        <strain evidence="1 2">K02</strain>
    </source>
</reference>
<name>R9UPS4_9BACL</name>
<dbReference type="HOGENOM" id="CLU_3409813_0_0_9"/>
<protein>
    <submittedName>
        <fullName evidence="1">Uncharacterized protein</fullName>
    </submittedName>
</protein>
<sequence length="29" mass="3454">MAEGESNQGLIRWWKKRSEGREMDGWGMK</sequence>
<organism evidence="1 2">
    <name type="scientific">Paenibacillus mucilaginosus K02</name>
    <dbReference type="NCBI Taxonomy" id="997761"/>
    <lineage>
        <taxon>Bacteria</taxon>
        <taxon>Bacillati</taxon>
        <taxon>Bacillota</taxon>
        <taxon>Bacilli</taxon>
        <taxon>Bacillales</taxon>
        <taxon>Paenibacillaceae</taxon>
        <taxon>Paenibacillus</taxon>
    </lineage>
</organism>
<evidence type="ECO:0000313" key="2">
    <source>
        <dbReference type="Proteomes" id="UP000007392"/>
    </source>
</evidence>
<accession>R9UPS4</accession>
<gene>
    <name evidence="1" type="ORF">B2K_40415</name>
</gene>
<evidence type="ECO:0000313" key="1">
    <source>
        <dbReference type="EMBL" id="AGN70832.1"/>
    </source>
</evidence>
<dbReference type="KEGG" id="pmw:B2K_40415"/>
<dbReference type="Proteomes" id="UP000007392">
    <property type="component" value="Chromosome"/>
</dbReference>